<evidence type="ECO:0000256" key="4">
    <source>
        <dbReference type="ARBA" id="ARBA00014409"/>
    </source>
</evidence>
<sequence>DSFAGVIKSGGKTRRAAKMVILNIDHPDIVEFINCKAGEEKKAWALIDAGYDGSFNGEAYRSIFFQNANNSVRVTDDFMRAVEDDGDWYTKYVTSREIADSYKARTLMQMICDATWLCGDPGLQFDTTINKWHTCKKSGRINASNPCSEYMFLDDSACNLASLNLMKFVDKLGEFNEQRFIRACEIIITAMEIVVDNSSYPTEQITQNSYDYRPLGFGFANLGAILMLRGLPYDSDRGRNFASAITSLMTGTCYRRSAEIAANLGTFKYYQANEESFLDVISMHRGAAYKIKSDGVPENLWQAAKEIWDDALLMGQKYGYKNAQVTVLAPTGTIAFLMDCDTTGIEPDIALVKYKWLVGGGMMKLVNSTVEPALTNLGYNKNEVEQIIKYIDEHDTIEGAPHLKDEHLPVFDCAFKPKNGMRSIHYMGHVKMMGGVQPFLSGAISKTVNLPQDATMEDVFEVYMMAWKLGLKAVAVYRDGSKKTQPLTTSKDKEDKQEEEKEIEYKPRRKQMPIERTALTHSYQIGNHKGYITVGLYEDGAPGEIFITAAKEGSVISGLLDSFALSISLALQYGVPLKFLVNKFVNYRFEPSGYTNNPNIRIAKSIVDYLFRWLAIKFLSDQDNDELGVNHFDPSNGNGIDRMPESTSAITQSKKTTTKLEIDTDGDHQPDATYTKKIEESISALAGGDAQITFEMQVDAPPCGNCGMIMVRNGSCYKCLNCGGTSGCS</sequence>
<evidence type="ECO:0000259" key="16">
    <source>
        <dbReference type="Pfam" id="PF12637"/>
    </source>
</evidence>
<evidence type="ECO:0000256" key="5">
    <source>
        <dbReference type="ARBA" id="ARBA00022628"/>
    </source>
</evidence>
<dbReference type="Pfam" id="PF02867">
    <property type="entry name" value="Ribonuc_red_lgC"/>
    <property type="match status" value="1"/>
</dbReference>
<evidence type="ECO:0000256" key="14">
    <source>
        <dbReference type="SAM" id="MobiDB-lite"/>
    </source>
</evidence>
<evidence type="ECO:0000256" key="3">
    <source>
        <dbReference type="ARBA" id="ARBA00012274"/>
    </source>
</evidence>
<evidence type="ECO:0000256" key="1">
    <source>
        <dbReference type="ARBA" id="ARBA00001922"/>
    </source>
</evidence>
<keyword evidence="10 13" id="KW-0170">Cobalt</keyword>
<gene>
    <name evidence="17" type="ORF">COX77_00475</name>
</gene>
<dbReference type="NCBIfam" id="NF005122">
    <property type="entry name" value="PRK06556.1"/>
    <property type="match status" value="1"/>
</dbReference>
<comment type="catalytic activity">
    <reaction evidence="12 13">
        <text>a 2'-deoxyribonucleoside 5'-diphosphate + [thioredoxin]-disulfide + H2O = a ribonucleoside 5'-diphosphate + [thioredoxin]-dithiol</text>
        <dbReference type="Rhea" id="RHEA:23252"/>
        <dbReference type="Rhea" id="RHEA-COMP:10698"/>
        <dbReference type="Rhea" id="RHEA-COMP:10700"/>
        <dbReference type="ChEBI" id="CHEBI:15377"/>
        <dbReference type="ChEBI" id="CHEBI:29950"/>
        <dbReference type="ChEBI" id="CHEBI:50058"/>
        <dbReference type="ChEBI" id="CHEBI:57930"/>
        <dbReference type="ChEBI" id="CHEBI:73316"/>
        <dbReference type="EC" id="1.17.4.1"/>
    </reaction>
</comment>
<keyword evidence="6 13" id="KW-0237">DNA synthesis</keyword>
<organism evidence="17 18">
    <name type="scientific">Candidatus Komeilibacteria bacterium CG_4_10_14_0_2_um_filter_37_10</name>
    <dbReference type="NCBI Taxonomy" id="1974470"/>
    <lineage>
        <taxon>Bacteria</taxon>
        <taxon>Candidatus Komeiliibacteriota</taxon>
    </lineage>
</organism>
<evidence type="ECO:0000256" key="11">
    <source>
        <dbReference type="ARBA" id="ARBA00025437"/>
    </source>
</evidence>
<dbReference type="PANTHER" id="PTHR43371:SF1">
    <property type="entry name" value="RIBONUCLEOSIDE-DIPHOSPHATE REDUCTASE"/>
    <property type="match status" value="1"/>
</dbReference>
<dbReference type="AlphaFoldDB" id="A0A2M7VGD1"/>
<dbReference type="InterPro" id="IPR050862">
    <property type="entry name" value="RdRp_reductase_class-2"/>
</dbReference>
<dbReference type="Proteomes" id="UP000230405">
    <property type="component" value="Unassembled WGS sequence"/>
</dbReference>
<reference evidence="18" key="1">
    <citation type="submission" date="2017-09" db="EMBL/GenBank/DDBJ databases">
        <title>Depth-based differentiation of microbial function through sediment-hosted aquifers and enrichment of novel symbionts in the deep terrestrial subsurface.</title>
        <authorList>
            <person name="Probst A.J."/>
            <person name="Ladd B."/>
            <person name="Jarett J.K."/>
            <person name="Geller-Mcgrath D.E."/>
            <person name="Sieber C.M.K."/>
            <person name="Emerson J.B."/>
            <person name="Anantharaman K."/>
            <person name="Thomas B.C."/>
            <person name="Malmstrom R."/>
            <person name="Stieglmeier M."/>
            <person name="Klingl A."/>
            <person name="Woyke T."/>
            <person name="Ryan C.M."/>
            <person name="Banfield J.F."/>
        </authorList>
    </citation>
    <scope>NUCLEOTIDE SEQUENCE [LARGE SCALE GENOMIC DNA]</scope>
</reference>
<dbReference type="InterPro" id="IPR013344">
    <property type="entry name" value="RNR_NrdJ/NrdZ"/>
</dbReference>
<comment type="cofactor">
    <cofactor evidence="1 13">
        <name>adenosylcob(III)alamin</name>
        <dbReference type="ChEBI" id="CHEBI:18408"/>
    </cofactor>
</comment>
<feature type="region of interest" description="Disordered" evidence="14">
    <location>
        <begin position="483"/>
        <end position="504"/>
    </location>
</feature>
<evidence type="ECO:0000259" key="15">
    <source>
        <dbReference type="Pfam" id="PF02867"/>
    </source>
</evidence>
<feature type="non-terminal residue" evidence="17">
    <location>
        <position position="1"/>
    </location>
</feature>
<dbReference type="EC" id="1.17.4.1" evidence="3 13"/>
<evidence type="ECO:0000256" key="10">
    <source>
        <dbReference type="ARBA" id="ARBA00023285"/>
    </source>
</evidence>
<dbReference type="Pfam" id="PF12637">
    <property type="entry name" value="TSCPD"/>
    <property type="match status" value="1"/>
</dbReference>
<feature type="compositionally biased region" description="Basic and acidic residues" evidence="14">
    <location>
        <begin position="658"/>
        <end position="671"/>
    </location>
</feature>
<feature type="compositionally biased region" description="Basic and acidic residues" evidence="14">
    <location>
        <begin position="490"/>
        <end position="504"/>
    </location>
</feature>
<dbReference type="GO" id="GO:0031419">
    <property type="term" value="F:cobalamin binding"/>
    <property type="evidence" value="ECO:0007669"/>
    <property type="project" value="UniProtKB-KW"/>
</dbReference>
<name>A0A2M7VGD1_9BACT</name>
<dbReference type="Gene3D" id="3.20.70.20">
    <property type="match status" value="1"/>
</dbReference>
<evidence type="ECO:0000256" key="8">
    <source>
        <dbReference type="ARBA" id="ARBA00023002"/>
    </source>
</evidence>
<dbReference type="GO" id="GO:0071897">
    <property type="term" value="P:DNA biosynthetic process"/>
    <property type="evidence" value="ECO:0007669"/>
    <property type="project" value="UniProtKB-KW"/>
</dbReference>
<evidence type="ECO:0000256" key="7">
    <source>
        <dbReference type="ARBA" id="ARBA00022741"/>
    </source>
</evidence>
<dbReference type="PRINTS" id="PR01183">
    <property type="entry name" value="RIBORDTASEM1"/>
</dbReference>
<evidence type="ECO:0000256" key="12">
    <source>
        <dbReference type="ARBA" id="ARBA00047754"/>
    </source>
</evidence>
<dbReference type="PANTHER" id="PTHR43371">
    <property type="entry name" value="VITAMIN B12-DEPENDENT RIBONUCLEOTIDE REDUCTASE"/>
    <property type="match status" value="1"/>
</dbReference>
<feature type="domain" description="Ribonucleotide reductase large subunit C-terminal" evidence="15">
    <location>
        <begin position="1"/>
        <end position="477"/>
    </location>
</feature>
<comment type="caution">
    <text evidence="17">The sequence shown here is derived from an EMBL/GenBank/DDBJ whole genome shotgun (WGS) entry which is preliminary data.</text>
</comment>
<dbReference type="SUPFAM" id="SSF51998">
    <property type="entry name" value="PFL-like glycyl radical enzymes"/>
    <property type="match status" value="1"/>
</dbReference>
<comment type="similarity">
    <text evidence="2 13">Belongs to the ribonucleoside diphosphate reductase class-2 family.</text>
</comment>
<keyword evidence="9" id="KW-1015">Disulfide bond</keyword>
<evidence type="ECO:0000256" key="6">
    <source>
        <dbReference type="ARBA" id="ARBA00022634"/>
    </source>
</evidence>
<comment type="function">
    <text evidence="11 13">Catalyzes the reduction of ribonucleotides to deoxyribonucleotides. May function to provide a pool of deoxyribonucleotide precursors for DNA repair during oxygen limitation and/or for immediate growth after restoration of oxygen.</text>
</comment>
<keyword evidence="8 13" id="KW-0560">Oxidoreductase</keyword>
<evidence type="ECO:0000313" key="18">
    <source>
        <dbReference type="Proteomes" id="UP000230405"/>
    </source>
</evidence>
<dbReference type="GO" id="GO:0004748">
    <property type="term" value="F:ribonucleoside-diphosphate reductase activity, thioredoxin disulfide as acceptor"/>
    <property type="evidence" value="ECO:0007669"/>
    <property type="project" value="UniProtKB-EC"/>
</dbReference>
<dbReference type="GO" id="GO:0000166">
    <property type="term" value="F:nucleotide binding"/>
    <property type="evidence" value="ECO:0007669"/>
    <property type="project" value="UniProtKB-KW"/>
</dbReference>
<proteinExistence type="inferred from homology"/>
<evidence type="ECO:0000256" key="13">
    <source>
        <dbReference type="RuleBase" id="RU364064"/>
    </source>
</evidence>
<dbReference type="InterPro" id="IPR024434">
    <property type="entry name" value="TSCPD_dom"/>
</dbReference>
<dbReference type="EMBL" id="PFPO01000011">
    <property type="protein sequence ID" value="PIZ99784.1"/>
    <property type="molecule type" value="Genomic_DNA"/>
</dbReference>
<dbReference type="NCBIfam" id="TIGR02504">
    <property type="entry name" value="NrdJ_Z"/>
    <property type="match status" value="1"/>
</dbReference>
<feature type="region of interest" description="Disordered" evidence="14">
    <location>
        <begin position="651"/>
        <end position="671"/>
    </location>
</feature>
<keyword evidence="7 13" id="KW-0547">Nucleotide-binding</keyword>
<accession>A0A2M7VGD1</accession>
<evidence type="ECO:0000313" key="17">
    <source>
        <dbReference type="EMBL" id="PIZ99784.1"/>
    </source>
</evidence>
<evidence type="ECO:0000256" key="9">
    <source>
        <dbReference type="ARBA" id="ARBA00023157"/>
    </source>
</evidence>
<dbReference type="InterPro" id="IPR000788">
    <property type="entry name" value="RNR_lg_C"/>
</dbReference>
<feature type="domain" description="TSCPD" evidence="16">
    <location>
        <begin position="512"/>
        <end position="615"/>
    </location>
</feature>
<evidence type="ECO:0000256" key="2">
    <source>
        <dbReference type="ARBA" id="ARBA00007405"/>
    </source>
</evidence>
<protein>
    <recommendedName>
        <fullName evidence="4 13">Vitamin B12-dependent ribonucleotide reductase</fullName>
        <ecNumber evidence="3 13">1.17.4.1</ecNumber>
    </recommendedName>
</protein>
<keyword evidence="5 13" id="KW-0846">Cobalamin</keyword>
<dbReference type="CDD" id="cd02888">
    <property type="entry name" value="RNR_II_dimer"/>
    <property type="match status" value="1"/>
</dbReference>